<dbReference type="NCBIfam" id="NF008900">
    <property type="entry name" value="PRK12267.1"/>
    <property type="match status" value="1"/>
</dbReference>
<name>A0A377J2B9_9HELI</name>
<dbReference type="PANTHER" id="PTHR43326">
    <property type="entry name" value="METHIONYL-TRNA SYNTHETASE"/>
    <property type="match status" value="1"/>
</dbReference>
<dbReference type="PROSITE" id="PS50886">
    <property type="entry name" value="TRBD"/>
    <property type="match status" value="1"/>
</dbReference>
<evidence type="ECO:0000256" key="5">
    <source>
        <dbReference type="ARBA" id="ARBA00022490"/>
    </source>
</evidence>
<dbReference type="Pfam" id="PF09334">
    <property type="entry name" value="tRNA-synt_1g"/>
    <property type="match status" value="2"/>
</dbReference>
<sequence>MKQLITTPIYYVNDVPHIGHAYTTIIADMLKKHKWLRGDEVFLLTGTDEHGQKIEQAAKAKGKPPKAYTDEVSAVFRSLWDMMGIDYDHFIRTTDESHKQTIVQVFERLCANGDVYLGEYEGDYCVSCESFFLNVDSGICPDCAGSKPLSKIKEESYFFALSKYEKRLLEWYASSEDVILPKYRKNEVVRFVESGLQDLSISRTSFEWGVALPKHKGAQKQHIAYVWLDALFNYMSAFGLYQNPESLQVDSSSPAHLGEKMAYWECATHIVGKDILRFHAVYWPAFLMSLGLPLPKHIYAHGWWMRDGQKMSKSLGNVVDPRAFTKAYGAEVLRYYLLRETPFGQDGDFSQKLLCERINSELANDLGNLLHRFLAMCAKYAPQRGINSFTLDNQGVAEFVVEHYGDEVKTQCKILDEINSGLIESMQIKAYIEAIWKLLHLGNAMIAKYEPWNLFKNGKSVELNAILNFVGYTLLKVANALYPIMPQTASTIAMAFGQGITPASYIYHIKQNKMFHLPLEVRVIPPLFQKLDSMLIPEAPLESTFEKVDSSDCGKEAGLALVSIEDFSKLDIRVGEVLEAEPVPKSSKLLRLKIDLGESEPRVVLSGIAQYYTPEQLINTQVCVIANLKPAKIMGQFSYGMILASKDDESLSLVRIDGKRKNGSRIS</sequence>
<protein>
    <recommendedName>
        <fullName evidence="14">Methionine--tRNA ligase</fullName>
        <ecNumber evidence="14">6.1.1.10</ecNumber>
    </recommendedName>
    <alternativeName>
        <fullName evidence="14">Methionyl-tRNA synthetase</fullName>
        <shortName evidence="14">MetRS</shortName>
    </alternativeName>
</protein>
<evidence type="ECO:0000256" key="8">
    <source>
        <dbReference type="ARBA" id="ARBA00022741"/>
    </source>
</evidence>
<dbReference type="InterPro" id="IPR002547">
    <property type="entry name" value="tRNA-bd_dom"/>
</dbReference>
<organism evidence="16 17">
    <name type="scientific">Helicobacter canis</name>
    <dbReference type="NCBI Taxonomy" id="29419"/>
    <lineage>
        <taxon>Bacteria</taxon>
        <taxon>Pseudomonadati</taxon>
        <taxon>Campylobacterota</taxon>
        <taxon>Epsilonproteobacteria</taxon>
        <taxon>Campylobacterales</taxon>
        <taxon>Helicobacteraceae</taxon>
        <taxon>Helicobacter</taxon>
    </lineage>
</organism>
<dbReference type="Proteomes" id="UP000254841">
    <property type="component" value="Unassembled WGS sequence"/>
</dbReference>
<dbReference type="InterPro" id="IPR015413">
    <property type="entry name" value="Methionyl/Leucyl_tRNA_Synth"/>
</dbReference>
<evidence type="ECO:0000256" key="3">
    <source>
        <dbReference type="ARBA" id="ARBA00006590"/>
    </source>
</evidence>
<feature type="short sequence motif" description="'HIGH' region" evidence="14">
    <location>
        <begin position="10"/>
        <end position="20"/>
    </location>
</feature>
<feature type="binding site" evidence="14">
    <location>
        <position position="140"/>
    </location>
    <ligand>
        <name>Zn(2+)</name>
        <dbReference type="ChEBI" id="CHEBI:29105"/>
    </ligand>
</feature>
<dbReference type="GO" id="GO:0005524">
    <property type="term" value="F:ATP binding"/>
    <property type="evidence" value="ECO:0007669"/>
    <property type="project" value="UniProtKB-UniRule"/>
</dbReference>
<dbReference type="Gene3D" id="3.40.50.620">
    <property type="entry name" value="HUPs"/>
    <property type="match status" value="1"/>
</dbReference>
<comment type="subcellular location">
    <subcellularLocation>
        <location evidence="2 14">Cytoplasm</location>
    </subcellularLocation>
</comment>
<comment type="subunit">
    <text evidence="4 14">Homodimer.</text>
</comment>
<dbReference type="InterPro" id="IPR004495">
    <property type="entry name" value="Met-tRNA-synth_bsu_C"/>
</dbReference>
<dbReference type="GO" id="GO:0000049">
    <property type="term" value="F:tRNA binding"/>
    <property type="evidence" value="ECO:0007669"/>
    <property type="project" value="UniProtKB-UniRule"/>
</dbReference>
<dbReference type="InterPro" id="IPR014758">
    <property type="entry name" value="Met-tRNA_synth"/>
</dbReference>
<keyword evidence="6 14" id="KW-0820">tRNA-binding</keyword>
<evidence type="ECO:0000256" key="12">
    <source>
        <dbReference type="ARBA" id="ARBA00023146"/>
    </source>
</evidence>
<keyword evidence="7 14" id="KW-0436">Ligase</keyword>
<dbReference type="InterPro" id="IPR014729">
    <property type="entry name" value="Rossmann-like_a/b/a_fold"/>
</dbReference>
<evidence type="ECO:0000259" key="15">
    <source>
        <dbReference type="PROSITE" id="PS50886"/>
    </source>
</evidence>
<dbReference type="Gene3D" id="2.40.50.140">
    <property type="entry name" value="Nucleic acid-binding proteins"/>
    <property type="match status" value="1"/>
</dbReference>
<dbReference type="CDD" id="cd07957">
    <property type="entry name" value="Anticodon_Ia_Met"/>
    <property type="match status" value="1"/>
</dbReference>
<evidence type="ECO:0000256" key="11">
    <source>
        <dbReference type="ARBA" id="ARBA00022917"/>
    </source>
</evidence>
<dbReference type="InterPro" id="IPR009080">
    <property type="entry name" value="tRNAsynth_Ia_anticodon-bd"/>
</dbReference>
<evidence type="ECO:0000256" key="2">
    <source>
        <dbReference type="ARBA" id="ARBA00004496"/>
    </source>
</evidence>
<evidence type="ECO:0000256" key="9">
    <source>
        <dbReference type="ARBA" id="ARBA00022840"/>
    </source>
</evidence>
<accession>A0A377J2B9</accession>
<dbReference type="RefSeq" id="WP_115010847.1">
    <property type="nucleotide sequence ID" value="NZ_UGHV01000001.1"/>
</dbReference>
<keyword evidence="5 14" id="KW-0963">Cytoplasm</keyword>
<evidence type="ECO:0000256" key="1">
    <source>
        <dbReference type="ARBA" id="ARBA00003314"/>
    </source>
</evidence>
<comment type="function">
    <text evidence="1 14">Is required not only for elongation of protein synthesis but also for the initiation of all mRNA translation through initiator tRNA(fMet) aminoacylation.</text>
</comment>
<evidence type="ECO:0000313" key="16">
    <source>
        <dbReference type="EMBL" id="STO96518.1"/>
    </source>
</evidence>
<feature type="binding site" evidence="14">
    <location>
        <position position="128"/>
    </location>
    <ligand>
        <name>Zn(2+)</name>
        <dbReference type="ChEBI" id="CHEBI:29105"/>
    </ligand>
</feature>
<dbReference type="AlphaFoldDB" id="A0A377J2B9"/>
<keyword evidence="10 14" id="KW-0694">RNA-binding</keyword>
<evidence type="ECO:0000256" key="14">
    <source>
        <dbReference type="HAMAP-Rule" id="MF_01228"/>
    </source>
</evidence>
<feature type="binding site" evidence="14">
    <location>
        <position position="125"/>
    </location>
    <ligand>
        <name>Zn(2+)</name>
        <dbReference type="ChEBI" id="CHEBI:29105"/>
    </ligand>
</feature>
<dbReference type="GO" id="GO:0004825">
    <property type="term" value="F:methionine-tRNA ligase activity"/>
    <property type="evidence" value="ECO:0007669"/>
    <property type="project" value="UniProtKB-UniRule"/>
</dbReference>
<dbReference type="NCBIfam" id="TIGR00399">
    <property type="entry name" value="metG_C_term"/>
    <property type="match status" value="1"/>
</dbReference>
<dbReference type="SUPFAM" id="SSF50249">
    <property type="entry name" value="Nucleic acid-binding proteins"/>
    <property type="match status" value="1"/>
</dbReference>
<dbReference type="Gene3D" id="1.10.730.10">
    <property type="entry name" value="Isoleucyl-tRNA Synthetase, Domain 1"/>
    <property type="match status" value="1"/>
</dbReference>
<dbReference type="GO" id="GO:0005737">
    <property type="term" value="C:cytoplasm"/>
    <property type="evidence" value="ECO:0007669"/>
    <property type="project" value="UniProtKB-SubCell"/>
</dbReference>
<proteinExistence type="inferred from homology"/>
<comment type="caution">
    <text evidence="14">Lacks conserved residue(s) required for the propagation of feature annotation.</text>
</comment>
<feature type="domain" description="TRNA-binding" evidence="15">
    <location>
        <begin position="566"/>
        <end position="667"/>
    </location>
</feature>
<dbReference type="CDD" id="cd02800">
    <property type="entry name" value="tRNA_bind_EcMetRS_like"/>
    <property type="match status" value="1"/>
</dbReference>
<reference evidence="16 17" key="1">
    <citation type="submission" date="2018-06" db="EMBL/GenBank/DDBJ databases">
        <authorList>
            <consortium name="Pathogen Informatics"/>
            <person name="Doyle S."/>
        </authorList>
    </citation>
    <scope>NUCLEOTIDE SEQUENCE [LARGE SCALE GENOMIC DNA]</scope>
    <source>
        <strain evidence="16 17">NCTC12410</strain>
    </source>
</reference>
<keyword evidence="8 14" id="KW-0547">Nucleotide-binding</keyword>
<feature type="short sequence motif" description="'KMSKS' region" evidence="14">
    <location>
        <begin position="310"/>
        <end position="314"/>
    </location>
</feature>
<dbReference type="PANTHER" id="PTHR43326:SF1">
    <property type="entry name" value="METHIONINE--TRNA LIGASE, MITOCHONDRIAL"/>
    <property type="match status" value="1"/>
</dbReference>
<keyword evidence="9 14" id="KW-0067">ATP-binding</keyword>
<keyword evidence="11 14" id="KW-0648">Protein biosynthesis</keyword>
<dbReference type="InterPro" id="IPR023457">
    <property type="entry name" value="Met-tRNA_synth_2"/>
</dbReference>
<dbReference type="SUPFAM" id="SSF52374">
    <property type="entry name" value="Nucleotidylyl transferase"/>
    <property type="match status" value="1"/>
</dbReference>
<dbReference type="Gene3D" id="2.170.220.10">
    <property type="match status" value="1"/>
</dbReference>
<evidence type="ECO:0000256" key="6">
    <source>
        <dbReference type="ARBA" id="ARBA00022555"/>
    </source>
</evidence>
<evidence type="ECO:0000313" key="17">
    <source>
        <dbReference type="Proteomes" id="UP000254841"/>
    </source>
</evidence>
<dbReference type="FunFam" id="2.40.50.140:FF:000042">
    <property type="entry name" value="Methionine--tRNA ligase"/>
    <property type="match status" value="1"/>
</dbReference>
<dbReference type="NCBIfam" id="TIGR00398">
    <property type="entry name" value="metG"/>
    <property type="match status" value="1"/>
</dbReference>
<comment type="catalytic activity">
    <reaction evidence="13 14">
        <text>tRNA(Met) + L-methionine + ATP = L-methionyl-tRNA(Met) + AMP + diphosphate</text>
        <dbReference type="Rhea" id="RHEA:13481"/>
        <dbReference type="Rhea" id="RHEA-COMP:9667"/>
        <dbReference type="Rhea" id="RHEA-COMP:9698"/>
        <dbReference type="ChEBI" id="CHEBI:30616"/>
        <dbReference type="ChEBI" id="CHEBI:33019"/>
        <dbReference type="ChEBI" id="CHEBI:57844"/>
        <dbReference type="ChEBI" id="CHEBI:78442"/>
        <dbReference type="ChEBI" id="CHEBI:78530"/>
        <dbReference type="ChEBI" id="CHEBI:456215"/>
        <dbReference type="EC" id="6.1.1.10"/>
    </reaction>
</comment>
<evidence type="ECO:0000256" key="10">
    <source>
        <dbReference type="ARBA" id="ARBA00022884"/>
    </source>
</evidence>
<dbReference type="CDD" id="cd00814">
    <property type="entry name" value="MetRS_core"/>
    <property type="match status" value="1"/>
</dbReference>
<dbReference type="InterPro" id="IPR012340">
    <property type="entry name" value="NA-bd_OB-fold"/>
</dbReference>
<dbReference type="Pfam" id="PF01588">
    <property type="entry name" value="tRNA_bind"/>
    <property type="match status" value="1"/>
</dbReference>
<dbReference type="PRINTS" id="PR01041">
    <property type="entry name" value="TRNASYNTHMET"/>
</dbReference>
<keyword evidence="12 14" id="KW-0030">Aminoacyl-tRNA synthetase</keyword>
<dbReference type="OrthoDB" id="9810191at2"/>
<comment type="similarity">
    <text evidence="3">Belongs to the class-I aminoacyl-tRNA synthetase family. MetG type 2A subfamily.</text>
</comment>
<evidence type="ECO:0000256" key="4">
    <source>
        <dbReference type="ARBA" id="ARBA00011738"/>
    </source>
</evidence>
<dbReference type="HAMAP" id="MF_01228">
    <property type="entry name" value="Met_tRNA_synth_type2"/>
    <property type="match status" value="1"/>
</dbReference>
<evidence type="ECO:0000256" key="7">
    <source>
        <dbReference type="ARBA" id="ARBA00022598"/>
    </source>
</evidence>
<evidence type="ECO:0000256" key="13">
    <source>
        <dbReference type="ARBA" id="ARBA00047364"/>
    </source>
</evidence>
<dbReference type="InterPro" id="IPR041872">
    <property type="entry name" value="Anticodon_Met"/>
</dbReference>
<dbReference type="EMBL" id="UGHV01000001">
    <property type="protein sequence ID" value="STO96518.1"/>
    <property type="molecule type" value="Genomic_DNA"/>
</dbReference>
<dbReference type="EC" id="6.1.1.10" evidence="14"/>
<dbReference type="InterPro" id="IPR033911">
    <property type="entry name" value="MetRS_core"/>
</dbReference>
<dbReference type="SUPFAM" id="SSF47323">
    <property type="entry name" value="Anticodon-binding domain of a subclass of class I aminoacyl-tRNA synthetases"/>
    <property type="match status" value="1"/>
</dbReference>
<dbReference type="GO" id="GO:0006431">
    <property type="term" value="P:methionyl-tRNA aminoacylation"/>
    <property type="evidence" value="ECO:0007669"/>
    <property type="project" value="UniProtKB-UniRule"/>
</dbReference>
<gene>
    <name evidence="14 16" type="primary">metG</name>
    <name evidence="16" type="ORF">NCTC12410_00331</name>
</gene>